<evidence type="ECO:0000256" key="1">
    <source>
        <dbReference type="ARBA" id="ARBA00022630"/>
    </source>
</evidence>
<dbReference type="InterPro" id="IPR036188">
    <property type="entry name" value="FAD/NAD-bd_sf"/>
</dbReference>
<evidence type="ECO:0000256" key="2">
    <source>
        <dbReference type="ARBA" id="ARBA00023002"/>
    </source>
</evidence>
<keyword evidence="1" id="KW-0285">Flavoprotein</keyword>
<dbReference type="RefSeq" id="WP_310329854.1">
    <property type="nucleotide sequence ID" value="NZ_JAVDXV010000005.1"/>
</dbReference>
<dbReference type="InterPro" id="IPR023753">
    <property type="entry name" value="FAD/NAD-binding_dom"/>
</dbReference>
<feature type="domain" description="FAD/NAD(P)-binding" evidence="3">
    <location>
        <begin position="5"/>
        <end position="279"/>
    </location>
</feature>
<dbReference type="Pfam" id="PF07992">
    <property type="entry name" value="Pyr_redox_2"/>
    <property type="match status" value="1"/>
</dbReference>
<dbReference type="InterPro" id="IPR050097">
    <property type="entry name" value="Ferredoxin-NADP_redctase_2"/>
</dbReference>
<dbReference type="Gene3D" id="3.50.50.60">
    <property type="entry name" value="FAD/NAD(P)-binding domain"/>
    <property type="match status" value="2"/>
</dbReference>
<dbReference type="PRINTS" id="PR00469">
    <property type="entry name" value="PNDRDTASEII"/>
</dbReference>
<keyword evidence="5" id="KW-1185">Reference proteome</keyword>
<dbReference type="PANTHER" id="PTHR48105">
    <property type="entry name" value="THIOREDOXIN REDUCTASE 1-RELATED-RELATED"/>
    <property type="match status" value="1"/>
</dbReference>
<evidence type="ECO:0000313" key="5">
    <source>
        <dbReference type="Proteomes" id="UP001180825"/>
    </source>
</evidence>
<dbReference type="Proteomes" id="UP001180825">
    <property type="component" value="Unassembled WGS sequence"/>
</dbReference>
<protein>
    <submittedName>
        <fullName evidence="4">Thioredoxin reductase</fullName>
    </submittedName>
</protein>
<keyword evidence="2" id="KW-0560">Oxidoreductase</keyword>
<dbReference type="PRINTS" id="PR00368">
    <property type="entry name" value="FADPNR"/>
</dbReference>
<evidence type="ECO:0000313" key="4">
    <source>
        <dbReference type="EMBL" id="MDR7333797.1"/>
    </source>
</evidence>
<comment type="caution">
    <text evidence="4">The sequence shown here is derived from an EMBL/GenBank/DDBJ whole genome shotgun (WGS) entry which is preliminary data.</text>
</comment>
<evidence type="ECO:0000259" key="3">
    <source>
        <dbReference type="Pfam" id="PF07992"/>
    </source>
</evidence>
<dbReference type="EMBL" id="JAVDXV010000005">
    <property type="protein sequence ID" value="MDR7333797.1"/>
    <property type="molecule type" value="Genomic_DNA"/>
</dbReference>
<organism evidence="4 5">
    <name type="scientific">Roseateles asaccharophilus</name>
    <dbReference type="NCBI Taxonomy" id="582607"/>
    <lineage>
        <taxon>Bacteria</taxon>
        <taxon>Pseudomonadati</taxon>
        <taxon>Pseudomonadota</taxon>
        <taxon>Betaproteobacteria</taxon>
        <taxon>Burkholderiales</taxon>
        <taxon>Sphaerotilaceae</taxon>
        <taxon>Roseateles</taxon>
    </lineage>
</organism>
<gene>
    <name evidence="4" type="ORF">J2X21_002939</name>
</gene>
<accession>A0ABU2A9C7</accession>
<proteinExistence type="predicted"/>
<name>A0ABU2A9C7_9BURK</name>
<sequence length="311" mass="32362">MSIEFDVIVIGGSYAGQSAALQLARARKRIAVVDAGRRRNRFAAHSHGFLGQDGRAPGDIVADARAQLLAYPTVLWVNGEALAARADGEGFVVTLADRELRGRRLVLATGVTDELPAVDGLTERWGRSVFHCPYCHGYELGQRPVGVLATGESSLHQALLLPDWGPTTLFLNSAVTPDATQAAHLAARGVTVEATSVQRVDGDITVHLADGRTLALAGLFVATRTRMASPLAEQLGCAFDEGPAGPSIRRSAMNETTVPGVFACGDAARAFANVAVNVGDGAFTGAAAHRSLITAPAPVQPTGVGREGPNG</sequence>
<reference evidence="4 5" key="1">
    <citation type="submission" date="2023-07" db="EMBL/GenBank/DDBJ databases">
        <title>Sorghum-associated microbial communities from plants grown in Nebraska, USA.</title>
        <authorList>
            <person name="Schachtman D."/>
        </authorList>
    </citation>
    <scope>NUCLEOTIDE SEQUENCE [LARGE SCALE GENOMIC DNA]</scope>
    <source>
        <strain evidence="4 5">BE316</strain>
    </source>
</reference>
<dbReference type="SUPFAM" id="SSF51905">
    <property type="entry name" value="FAD/NAD(P)-binding domain"/>
    <property type="match status" value="1"/>
</dbReference>